<dbReference type="CDD" id="cd00876">
    <property type="entry name" value="Ras"/>
    <property type="match status" value="1"/>
</dbReference>
<evidence type="ECO:0000256" key="9">
    <source>
        <dbReference type="ARBA" id="ARBA00046278"/>
    </source>
</evidence>
<dbReference type="GO" id="GO:0003924">
    <property type="term" value="F:GTPase activity"/>
    <property type="evidence" value="ECO:0007669"/>
    <property type="project" value="InterPro"/>
</dbReference>
<dbReference type="SMART" id="SM00174">
    <property type="entry name" value="RHO"/>
    <property type="match status" value="1"/>
</dbReference>
<dbReference type="EMBL" id="JAFNEN010000098">
    <property type="protein sequence ID" value="KAG8194831.1"/>
    <property type="molecule type" value="Genomic_DNA"/>
</dbReference>
<dbReference type="SMART" id="SM00175">
    <property type="entry name" value="RAB"/>
    <property type="match status" value="1"/>
</dbReference>
<dbReference type="PRINTS" id="PR00449">
    <property type="entry name" value="RASTRNSFRMNG"/>
</dbReference>
<proteinExistence type="predicted"/>
<protein>
    <submittedName>
        <fullName evidence="10">Uncharacterized protein</fullName>
    </submittedName>
</protein>
<accession>A0AAV6VGQ3</accession>
<dbReference type="PROSITE" id="PS51421">
    <property type="entry name" value="RAS"/>
    <property type="match status" value="1"/>
</dbReference>
<dbReference type="FunFam" id="3.40.50.300:FF:000475">
    <property type="entry name" value="GTP-binding protein Rhes"/>
    <property type="match status" value="1"/>
</dbReference>
<evidence type="ECO:0000313" key="11">
    <source>
        <dbReference type="Proteomes" id="UP000827092"/>
    </source>
</evidence>
<dbReference type="AlphaFoldDB" id="A0AAV6VGQ3"/>
<evidence type="ECO:0000256" key="8">
    <source>
        <dbReference type="ARBA" id="ARBA00023289"/>
    </source>
</evidence>
<dbReference type="PROSITE" id="PS51419">
    <property type="entry name" value="RAB"/>
    <property type="match status" value="1"/>
</dbReference>
<dbReference type="GO" id="GO:0005886">
    <property type="term" value="C:plasma membrane"/>
    <property type="evidence" value="ECO:0007669"/>
    <property type="project" value="UniProtKB-SubCell"/>
</dbReference>
<keyword evidence="4" id="KW-0547">Nucleotide-binding</keyword>
<dbReference type="NCBIfam" id="TIGR00231">
    <property type="entry name" value="small_GTP"/>
    <property type="match status" value="1"/>
</dbReference>
<evidence type="ECO:0000256" key="4">
    <source>
        <dbReference type="ARBA" id="ARBA00022741"/>
    </source>
</evidence>
<dbReference type="SUPFAM" id="SSF52540">
    <property type="entry name" value="P-loop containing nucleoside triphosphate hydrolases"/>
    <property type="match status" value="1"/>
</dbReference>
<name>A0AAV6VGQ3_9ARAC</name>
<evidence type="ECO:0000256" key="2">
    <source>
        <dbReference type="ARBA" id="ARBA00022475"/>
    </source>
</evidence>
<keyword evidence="2" id="KW-1003">Cell membrane</keyword>
<dbReference type="GO" id="GO:0012505">
    <property type="term" value="C:endomembrane system"/>
    <property type="evidence" value="ECO:0007669"/>
    <property type="project" value="UniProtKB-SubCell"/>
</dbReference>
<dbReference type="GO" id="GO:0007165">
    <property type="term" value="P:signal transduction"/>
    <property type="evidence" value="ECO:0007669"/>
    <property type="project" value="InterPro"/>
</dbReference>
<dbReference type="Proteomes" id="UP000827092">
    <property type="component" value="Unassembled WGS sequence"/>
</dbReference>
<evidence type="ECO:0000256" key="3">
    <source>
        <dbReference type="ARBA" id="ARBA00022481"/>
    </source>
</evidence>
<keyword evidence="3" id="KW-0488">Methylation</keyword>
<reference evidence="10 11" key="1">
    <citation type="journal article" date="2022" name="Nat. Ecol. Evol.">
        <title>A masculinizing supergene underlies an exaggerated male reproductive morph in a spider.</title>
        <authorList>
            <person name="Hendrickx F."/>
            <person name="De Corte Z."/>
            <person name="Sonet G."/>
            <person name="Van Belleghem S.M."/>
            <person name="Kostlbacher S."/>
            <person name="Vangestel C."/>
        </authorList>
    </citation>
    <scope>NUCLEOTIDE SEQUENCE [LARGE SCALE GENOMIC DNA]</scope>
    <source>
        <strain evidence="10">W744_W776</strain>
    </source>
</reference>
<dbReference type="PANTHER" id="PTHR24070">
    <property type="entry name" value="RAS, DI-RAS, AND RHEB FAMILY MEMBERS OF SMALL GTPASE SUPERFAMILY"/>
    <property type="match status" value="1"/>
</dbReference>
<keyword evidence="11" id="KW-1185">Reference proteome</keyword>
<dbReference type="InterPro" id="IPR005225">
    <property type="entry name" value="Small_GTP-bd"/>
</dbReference>
<dbReference type="InterPro" id="IPR027417">
    <property type="entry name" value="P-loop_NTPase"/>
</dbReference>
<organism evidence="10 11">
    <name type="scientific">Oedothorax gibbosus</name>
    <dbReference type="NCBI Taxonomy" id="931172"/>
    <lineage>
        <taxon>Eukaryota</taxon>
        <taxon>Metazoa</taxon>
        <taxon>Ecdysozoa</taxon>
        <taxon>Arthropoda</taxon>
        <taxon>Chelicerata</taxon>
        <taxon>Arachnida</taxon>
        <taxon>Araneae</taxon>
        <taxon>Araneomorphae</taxon>
        <taxon>Entelegynae</taxon>
        <taxon>Araneoidea</taxon>
        <taxon>Linyphiidae</taxon>
        <taxon>Erigoninae</taxon>
        <taxon>Oedothorax</taxon>
    </lineage>
</organism>
<dbReference type="InterPro" id="IPR020849">
    <property type="entry name" value="Small_GTPase_Ras-type"/>
</dbReference>
<keyword evidence="8" id="KW-0636">Prenylation</keyword>
<dbReference type="Gene3D" id="3.40.50.300">
    <property type="entry name" value="P-loop containing nucleotide triphosphate hydrolases"/>
    <property type="match status" value="1"/>
</dbReference>
<evidence type="ECO:0000313" key="10">
    <source>
        <dbReference type="EMBL" id="KAG8194831.1"/>
    </source>
</evidence>
<evidence type="ECO:0000256" key="6">
    <source>
        <dbReference type="ARBA" id="ARBA00023136"/>
    </source>
</evidence>
<gene>
    <name evidence="10" type="ORF">JTE90_017269</name>
</gene>
<dbReference type="PROSITE" id="PS51420">
    <property type="entry name" value="RHO"/>
    <property type="match status" value="1"/>
</dbReference>
<dbReference type="Pfam" id="PF00071">
    <property type="entry name" value="Ras"/>
    <property type="match status" value="1"/>
</dbReference>
<sequence length="260" mass="28946">MGGREAQLEEALLGGRFEKQQGVVRMRESKFVVLGAGGVGKTSLVVRFLDNIFNTAYKPTVEDCYQHNIQLPDGISHTVEILDTAGSHHFPAMRELSIRSGRGFLLVYSVDSLQSFREAAQLFQLIHDIRGPQVPVVIVGNKCDLETHRQVSLSTAEQAVSEWSKGLGDLAFMEASAKLDTNVRRVFVELLQMARAIEEREEALLEESDLYRRKSRRLSRRLGRKLSCLSATFAMQKSGPVPELPAPLPIPTKDAKCVII</sequence>
<keyword evidence="6" id="KW-0472">Membrane</keyword>
<comment type="subcellular location">
    <subcellularLocation>
        <location evidence="1">Cell membrane</location>
        <topology evidence="1">Lipid-anchor</topology>
    </subcellularLocation>
    <subcellularLocation>
        <location evidence="9">Endomembrane system</location>
        <topology evidence="9">Lipid-anchor</topology>
        <orientation evidence="9">Cytoplasmic side</orientation>
    </subcellularLocation>
</comment>
<dbReference type="InterPro" id="IPR001806">
    <property type="entry name" value="Small_GTPase"/>
</dbReference>
<evidence type="ECO:0000256" key="7">
    <source>
        <dbReference type="ARBA" id="ARBA00023288"/>
    </source>
</evidence>
<evidence type="ECO:0000256" key="1">
    <source>
        <dbReference type="ARBA" id="ARBA00004193"/>
    </source>
</evidence>
<comment type="caution">
    <text evidence="10">The sequence shown here is derived from an EMBL/GenBank/DDBJ whole genome shotgun (WGS) entry which is preliminary data.</text>
</comment>
<dbReference type="SMART" id="SM00173">
    <property type="entry name" value="RAS"/>
    <property type="match status" value="1"/>
</dbReference>
<keyword evidence="7" id="KW-0449">Lipoprotein</keyword>
<dbReference type="GO" id="GO:0005525">
    <property type="term" value="F:GTP binding"/>
    <property type="evidence" value="ECO:0007669"/>
    <property type="project" value="UniProtKB-KW"/>
</dbReference>
<keyword evidence="5" id="KW-0342">GTP-binding</keyword>
<evidence type="ECO:0000256" key="5">
    <source>
        <dbReference type="ARBA" id="ARBA00023134"/>
    </source>
</evidence>